<evidence type="ECO:0000256" key="2">
    <source>
        <dbReference type="SAM" id="SignalP"/>
    </source>
</evidence>
<name>A0A2N5CNZ3_9CAUL</name>
<dbReference type="GO" id="GO:0006508">
    <property type="term" value="P:proteolysis"/>
    <property type="evidence" value="ECO:0007669"/>
    <property type="project" value="InterPro"/>
</dbReference>
<dbReference type="KEGG" id="cfh:C1707_21430"/>
<dbReference type="InterPro" id="IPR050261">
    <property type="entry name" value="FrsA_esterase"/>
</dbReference>
<evidence type="ECO:0000259" key="3">
    <source>
        <dbReference type="Pfam" id="PF00326"/>
    </source>
</evidence>
<dbReference type="RefSeq" id="WP_101714627.1">
    <property type="nucleotide sequence ID" value="NZ_CP026100.1"/>
</dbReference>
<evidence type="ECO:0000256" key="1">
    <source>
        <dbReference type="ARBA" id="ARBA00022801"/>
    </source>
</evidence>
<reference evidence="5 6" key="1">
    <citation type="submission" date="2017-12" db="EMBL/GenBank/DDBJ databases">
        <title>The genome sequence of Caulobacter flavus CGMCC1 15093.</title>
        <authorList>
            <person name="Gao J."/>
            <person name="Mao X."/>
            <person name="Sun J."/>
        </authorList>
    </citation>
    <scope>NUCLEOTIDE SEQUENCE [LARGE SCALE GENOMIC DNA]</scope>
    <source>
        <strain evidence="5 6">CGMCC1 15093</strain>
    </source>
</reference>
<keyword evidence="7" id="KW-1185">Reference proteome</keyword>
<dbReference type="PANTHER" id="PTHR22946">
    <property type="entry name" value="DIENELACTONE HYDROLASE DOMAIN-CONTAINING PROTEIN-RELATED"/>
    <property type="match status" value="1"/>
</dbReference>
<reference evidence="4 7" key="2">
    <citation type="submission" date="2018-01" db="EMBL/GenBank/DDBJ databases">
        <title>Complete genome sequence of Caulobacter flavus RHGG3.</title>
        <authorList>
            <person name="Yang E."/>
        </authorList>
    </citation>
    <scope>NUCLEOTIDE SEQUENCE [LARGE SCALE GENOMIC DNA]</scope>
    <source>
        <strain evidence="4 7">RHGG3</strain>
    </source>
</reference>
<dbReference type="Proteomes" id="UP000281192">
    <property type="component" value="Chromosome"/>
</dbReference>
<accession>A0A2N5CNZ3</accession>
<dbReference type="SUPFAM" id="SSF53474">
    <property type="entry name" value="alpha/beta-Hydrolases"/>
    <property type="match status" value="1"/>
</dbReference>
<gene>
    <name evidence="4" type="ORF">C1707_21430</name>
    <name evidence="5" type="ORF">CFHF_19635</name>
</gene>
<evidence type="ECO:0000313" key="5">
    <source>
        <dbReference type="EMBL" id="PLR08671.1"/>
    </source>
</evidence>
<organism evidence="5 6">
    <name type="scientific">Caulobacter flavus</name>
    <dbReference type="NCBI Taxonomy" id="1679497"/>
    <lineage>
        <taxon>Bacteria</taxon>
        <taxon>Pseudomonadati</taxon>
        <taxon>Pseudomonadota</taxon>
        <taxon>Alphaproteobacteria</taxon>
        <taxon>Caulobacterales</taxon>
        <taxon>Caulobacteraceae</taxon>
        <taxon>Caulobacter</taxon>
    </lineage>
</organism>
<dbReference type="GO" id="GO:0008236">
    <property type="term" value="F:serine-type peptidase activity"/>
    <property type="evidence" value="ECO:0007669"/>
    <property type="project" value="InterPro"/>
</dbReference>
<dbReference type="PANTHER" id="PTHR22946:SF9">
    <property type="entry name" value="POLYKETIDE TRANSFERASE AF380"/>
    <property type="match status" value="1"/>
</dbReference>
<feature type="domain" description="Peptidase S9 prolyl oligopeptidase catalytic" evidence="3">
    <location>
        <begin position="612"/>
        <end position="791"/>
    </location>
</feature>
<feature type="signal peptide" evidence="2">
    <location>
        <begin position="1"/>
        <end position="21"/>
    </location>
</feature>
<dbReference type="Gene3D" id="3.40.50.1820">
    <property type="entry name" value="alpha/beta hydrolase"/>
    <property type="match status" value="1"/>
</dbReference>
<feature type="chain" id="PRO_5044577712" description="Peptidase S9 prolyl oligopeptidase catalytic domain-containing protein" evidence="2">
    <location>
        <begin position="22"/>
        <end position="799"/>
    </location>
</feature>
<evidence type="ECO:0000313" key="4">
    <source>
        <dbReference type="EMBL" id="AYV48613.1"/>
    </source>
</evidence>
<sequence>MRRFAALAVGCVLIIPGAAQAAPYTVDRLLALEQLGPARIDPSQRWLVVQTYAPWNKAPTYDLDLVMNLGLGRIRVFDLKAGAAERKLDLPNGAGYTALVVSPQGRQLAVGRLIGHAFELGVVDLETGQARWLGVTPRQQTWGPSVLWRNEEELLVSARPADAPDITFGYGYLGQERLAEKTAASARGALGSTVMGSGQFRGLSPTAPAIGLVSIDLRSNARRILVPGQVRDMSLSPDGRAVAAVVQGETIQYDLPEPTTSASSSNRNHLILADLDSGRAVEPCQACDPMDRFLAWAPNGREVLVYARQGEMGYRDGGRFWRLSVDGAARALDLGALKPVFGETYDTAGVPLGGWLGGAPVVYAQPAGGRADYWRIEPARVVNLTAALPAGGRAIGADDGAWAVAAAGEIWRVTAREARPWGVSQTAITSLATPPAGFRGSQNYVPPLADLGLARTASPTLPWPGQRLPPAPAEGRIVGQTSLGAIDAVKDRRGVERILLAPSASAEQTLVTVNADLAKVESSVPIAIRHKGLDGKDLTSWLYLPPNSAPGARLPVVVIPYPGFSYDTPPRVQQPGVLCPSVNAQVLAAQGYAVILPSMPYLDRREPMAGLADQILSPVDTAAGQGLVDPNRVAIWGHSYGGYAAIAAATQSARFKAVITTAAGFDLAALYGRMGPAQYLAPETGVTIFATTGWQETGQARLRAPPWKDRDLYTRNSPITYVDRIKAPIAIFHGDADKGMDQAYTLFGALYRQNKDAIFVTYHGEGHSFYAPGNVRDYFARVVDLLDRTIGPHQGVPTQ</sequence>
<evidence type="ECO:0000313" key="6">
    <source>
        <dbReference type="Proteomes" id="UP000234483"/>
    </source>
</evidence>
<dbReference type="EMBL" id="CP026100">
    <property type="protein sequence ID" value="AYV48613.1"/>
    <property type="molecule type" value="Genomic_DNA"/>
</dbReference>
<dbReference type="EMBL" id="PJRQ01000041">
    <property type="protein sequence ID" value="PLR08671.1"/>
    <property type="molecule type" value="Genomic_DNA"/>
</dbReference>
<proteinExistence type="predicted"/>
<dbReference type="OrthoDB" id="7201746at2"/>
<dbReference type="GO" id="GO:0052689">
    <property type="term" value="F:carboxylic ester hydrolase activity"/>
    <property type="evidence" value="ECO:0007669"/>
    <property type="project" value="UniProtKB-ARBA"/>
</dbReference>
<keyword evidence="2" id="KW-0732">Signal</keyword>
<dbReference type="AlphaFoldDB" id="A0A2N5CNZ3"/>
<dbReference type="Pfam" id="PF00326">
    <property type="entry name" value="Peptidase_S9"/>
    <property type="match status" value="1"/>
</dbReference>
<evidence type="ECO:0000313" key="7">
    <source>
        <dbReference type="Proteomes" id="UP000281192"/>
    </source>
</evidence>
<dbReference type="InterPro" id="IPR001375">
    <property type="entry name" value="Peptidase_S9_cat"/>
</dbReference>
<dbReference type="SUPFAM" id="SSF82171">
    <property type="entry name" value="DPP6 N-terminal domain-like"/>
    <property type="match status" value="1"/>
</dbReference>
<dbReference type="InterPro" id="IPR029058">
    <property type="entry name" value="AB_hydrolase_fold"/>
</dbReference>
<dbReference type="Proteomes" id="UP000234483">
    <property type="component" value="Unassembled WGS sequence"/>
</dbReference>
<keyword evidence="1" id="KW-0378">Hydrolase</keyword>
<protein>
    <recommendedName>
        <fullName evidence="3">Peptidase S9 prolyl oligopeptidase catalytic domain-containing protein</fullName>
    </recommendedName>
</protein>